<keyword evidence="2 9" id="KW-0575">Peroxidase</keyword>
<evidence type="ECO:0000256" key="7">
    <source>
        <dbReference type="ARBA" id="ARBA00045169"/>
    </source>
</evidence>
<dbReference type="GO" id="GO:0006979">
    <property type="term" value="P:response to oxidative stress"/>
    <property type="evidence" value="ECO:0007669"/>
    <property type="project" value="TreeGrafter"/>
</dbReference>
<evidence type="ECO:0000256" key="3">
    <source>
        <dbReference type="ARBA" id="ARBA00022862"/>
    </source>
</evidence>
<feature type="domain" description="Thioredoxin" evidence="13">
    <location>
        <begin position="35"/>
        <end position="193"/>
    </location>
</feature>
<dbReference type="STRING" id="1157962.A0A250XI75"/>
<dbReference type="EMBL" id="BEGY01000086">
    <property type="protein sequence ID" value="GAX82795.1"/>
    <property type="molecule type" value="Genomic_DNA"/>
</dbReference>
<dbReference type="GO" id="GO:0042744">
    <property type="term" value="P:hydrogen peroxide catabolic process"/>
    <property type="evidence" value="ECO:0007669"/>
    <property type="project" value="TreeGrafter"/>
</dbReference>
<comment type="function">
    <text evidence="7">Thiol-specific peroxidase that catalyzes the reduction of hydrogen peroxide and organic hydroperoxides to water and alcohols, respectively. Plays a role in cell protection against oxidative stress by detoxifying peroxides. May be an antioxidant enzyme particularly in the developing shoot and photosynthesizing leaf.</text>
</comment>
<dbReference type="InterPro" id="IPR036249">
    <property type="entry name" value="Thioredoxin-like_sf"/>
</dbReference>
<comment type="similarity">
    <text evidence="1">Belongs to the peroxiredoxin family. AhpC/Prx1 subfamily.</text>
</comment>
<evidence type="ECO:0000256" key="5">
    <source>
        <dbReference type="ARBA" id="ARBA00023157"/>
    </source>
</evidence>
<name>A0A250XI75_9CHLO</name>
<comment type="caution">
    <text evidence="14">The sequence shown here is derived from an EMBL/GenBank/DDBJ whole genome shotgun (WGS) entry which is preliminary data.</text>
</comment>
<dbReference type="AlphaFoldDB" id="A0A250XI75"/>
<evidence type="ECO:0000259" key="13">
    <source>
        <dbReference type="PROSITE" id="PS51352"/>
    </source>
</evidence>
<dbReference type="InterPro" id="IPR000866">
    <property type="entry name" value="AhpC/TSA"/>
</dbReference>
<feature type="region of interest" description="Disordered" evidence="11">
    <location>
        <begin position="207"/>
        <end position="227"/>
    </location>
</feature>
<dbReference type="SUPFAM" id="SSF52833">
    <property type="entry name" value="Thioredoxin-like"/>
    <property type="match status" value="1"/>
</dbReference>
<dbReference type="InterPro" id="IPR013766">
    <property type="entry name" value="Thioredoxin_domain"/>
</dbReference>
<dbReference type="Gene3D" id="3.40.30.10">
    <property type="entry name" value="Glutaredoxin"/>
    <property type="match status" value="1"/>
</dbReference>
<dbReference type="CDD" id="cd03015">
    <property type="entry name" value="PRX_Typ2cys"/>
    <property type="match status" value="1"/>
</dbReference>
<feature type="chain" id="PRO_5012309786" description="Peroxiredoxin" evidence="12">
    <location>
        <begin position="33"/>
        <end position="227"/>
    </location>
</feature>
<evidence type="ECO:0000256" key="11">
    <source>
        <dbReference type="SAM" id="MobiDB-lite"/>
    </source>
</evidence>
<dbReference type="InterPro" id="IPR050217">
    <property type="entry name" value="Peroxiredoxin"/>
</dbReference>
<evidence type="ECO:0000256" key="10">
    <source>
        <dbReference type="PIRSR" id="PIRSR000239-1"/>
    </source>
</evidence>
<dbReference type="PROSITE" id="PS51352">
    <property type="entry name" value="THIOREDOXIN_2"/>
    <property type="match status" value="1"/>
</dbReference>
<evidence type="ECO:0000256" key="2">
    <source>
        <dbReference type="ARBA" id="ARBA00022559"/>
    </source>
</evidence>
<dbReference type="PIRSF" id="PIRSF000239">
    <property type="entry name" value="AHPC"/>
    <property type="match status" value="1"/>
</dbReference>
<keyword evidence="15" id="KW-1185">Reference proteome</keyword>
<evidence type="ECO:0000256" key="12">
    <source>
        <dbReference type="SAM" id="SignalP"/>
    </source>
</evidence>
<reference evidence="14 15" key="1">
    <citation type="submission" date="2017-08" db="EMBL/GenBank/DDBJ databases">
        <title>Acidophilic green algal genome provides insights into adaptation to an acidic environment.</title>
        <authorList>
            <person name="Hirooka S."/>
            <person name="Hirose Y."/>
            <person name="Kanesaki Y."/>
            <person name="Higuchi S."/>
            <person name="Fujiwara T."/>
            <person name="Onuma R."/>
            <person name="Era A."/>
            <person name="Ohbayashi R."/>
            <person name="Uzuka A."/>
            <person name="Nozaki H."/>
            <person name="Yoshikawa H."/>
            <person name="Miyagishima S.Y."/>
        </authorList>
    </citation>
    <scope>NUCLEOTIDE SEQUENCE [LARGE SCALE GENOMIC DNA]</scope>
    <source>
        <strain evidence="14 15">NIES-2499</strain>
    </source>
</reference>
<dbReference type="PANTHER" id="PTHR10681">
    <property type="entry name" value="THIOREDOXIN PEROXIDASE"/>
    <property type="match status" value="1"/>
</dbReference>
<dbReference type="InterPro" id="IPR024706">
    <property type="entry name" value="Peroxiredoxin_AhpC-typ"/>
</dbReference>
<feature type="active site" description="Cysteine sulfenic acid (-SOH) intermediate; for peroxidase activity" evidence="10">
    <location>
        <position position="81"/>
    </location>
</feature>
<evidence type="ECO:0000256" key="8">
    <source>
        <dbReference type="ARBA" id="ARBA00049091"/>
    </source>
</evidence>
<dbReference type="FunFam" id="3.40.30.10:FF:000003">
    <property type="entry name" value="Peroxiredoxin 1"/>
    <property type="match status" value="1"/>
</dbReference>
<dbReference type="GO" id="GO:0008379">
    <property type="term" value="F:thioredoxin peroxidase activity"/>
    <property type="evidence" value="ECO:0007669"/>
    <property type="project" value="TreeGrafter"/>
</dbReference>
<dbReference type="GO" id="GO:0045454">
    <property type="term" value="P:cell redox homeostasis"/>
    <property type="evidence" value="ECO:0007669"/>
    <property type="project" value="TreeGrafter"/>
</dbReference>
<evidence type="ECO:0000256" key="9">
    <source>
        <dbReference type="PIRNR" id="PIRNR000239"/>
    </source>
</evidence>
<sequence length="227" mass="25518">MLLDTSLCQKSACRTTITLLALSVLCFSRSDAIKPIVGNKAPDFRAPAVVNEEFKEVSLSDYHEKKFIVLFFYPLDFTFVCPTEIRAFSDRYEEFKSLNTEVLGVSIDSHHTHLAWIRTDRKDGGLGQLHYPLVSDLRKEIAEAYGVLNDEGVALRGLFIIDLEGIVQHATINNLGFGRSVDETLRVLQAIQHVCAHPDEVCPAGWKPGHKTMHPDPVKSKEYFKDS</sequence>
<evidence type="ECO:0000256" key="1">
    <source>
        <dbReference type="ARBA" id="ARBA00009796"/>
    </source>
</evidence>
<organism evidence="14 15">
    <name type="scientific">Chlamydomonas eustigma</name>
    <dbReference type="NCBI Taxonomy" id="1157962"/>
    <lineage>
        <taxon>Eukaryota</taxon>
        <taxon>Viridiplantae</taxon>
        <taxon>Chlorophyta</taxon>
        <taxon>core chlorophytes</taxon>
        <taxon>Chlorophyceae</taxon>
        <taxon>CS clade</taxon>
        <taxon>Chlamydomonadales</taxon>
        <taxon>Chlamydomonadaceae</taxon>
        <taxon>Chlamydomonas</taxon>
    </lineage>
</organism>
<evidence type="ECO:0000256" key="6">
    <source>
        <dbReference type="ARBA" id="ARBA00023284"/>
    </source>
</evidence>
<keyword evidence="12" id="KW-0732">Signal</keyword>
<dbReference type="PANTHER" id="PTHR10681:SF128">
    <property type="entry name" value="THIOREDOXIN-DEPENDENT PEROXIDE REDUCTASE, MITOCHONDRIAL"/>
    <property type="match status" value="1"/>
</dbReference>
<dbReference type="Proteomes" id="UP000232323">
    <property type="component" value="Unassembled WGS sequence"/>
</dbReference>
<protein>
    <recommendedName>
        <fullName evidence="9">Peroxiredoxin</fullName>
        <ecNumber evidence="9">1.11.1.24</ecNumber>
    </recommendedName>
</protein>
<evidence type="ECO:0000313" key="14">
    <source>
        <dbReference type="EMBL" id="GAX82795.1"/>
    </source>
</evidence>
<proteinExistence type="inferred from homology"/>
<keyword evidence="4 9" id="KW-0560">Oxidoreductase</keyword>
<dbReference type="EC" id="1.11.1.24" evidence="9"/>
<feature type="compositionally biased region" description="Basic and acidic residues" evidence="11">
    <location>
        <begin position="213"/>
        <end position="227"/>
    </location>
</feature>
<evidence type="ECO:0000256" key="4">
    <source>
        <dbReference type="ARBA" id="ARBA00023002"/>
    </source>
</evidence>
<accession>A0A250XI75</accession>
<keyword evidence="5" id="KW-1015">Disulfide bond</keyword>
<dbReference type="Pfam" id="PF00578">
    <property type="entry name" value="AhpC-TSA"/>
    <property type="match status" value="1"/>
</dbReference>
<dbReference type="Pfam" id="PF10417">
    <property type="entry name" value="1-cysPrx_C"/>
    <property type="match status" value="1"/>
</dbReference>
<dbReference type="GO" id="GO:0033554">
    <property type="term" value="P:cellular response to stress"/>
    <property type="evidence" value="ECO:0007669"/>
    <property type="project" value="TreeGrafter"/>
</dbReference>
<evidence type="ECO:0000313" key="15">
    <source>
        <dbReference type="Proteomes" id="UP000232323"/>
    </source>
</evidence>
<keyword evidence="6 9" id="KW-0676">Redox-active center</keyword>
<keyword evidence="3 9" id="KW-0049">Antioxidant</keyword>
<comment type="catalytic activity">
    <reaction evidence="8 9">
        <text>a hydroperoxide + [thioredoxin]-dithiol = an alcohol + [thioredoxin]-disulfide + H2O</text>
        <dbReference type="Rhea" id="RHEA:62620"/>
        <dbReference type="Rhea" id="RHEA-COMP:10698"/>
        <dbReference type="Rhea" id="RHEA-COMP:10700"/>
        <dbReference type="ChEBI" id="CHEBI:15377"/>
        <dbReference type="ChEBI" id="CHEBI:29950"/>
        <dbReference type="ChEBI" id="CHEBI:30879"/>
        <dbReference type="ChEBI" id="CHEBI:35924"/>
        <dbReference type="ChEBI" id="CHEBI:50058"/>
        <dbReference type="EC" id="1.11.1.24"/>
    </reaction>
</comment>
<dbReference type="InterPro" id="IPR019479">
    <property type="entry name" value="Peroxiredoxin_C"/>
</dbReference>
<gene>
    <name evidence="14" type="ORF">CEUSTIGMA_g10221.t1</name>
</gene>
<dbReference type="OrthoDB" id="185659at2759"/>
<feature type="signal peptide" evidence="12">
    <location>
        <begin position="1"/>
        <end position="32"/>
    </location>
</feature>